<dbReference type="OrthoDB" id="4940809at2759"/>
<evidence type="ECO:0000313" key="4">
    <source>
        <dbReference type="Proteomes" id="UP000323067"/>
    </source>
</evidence>
<proteinExistence type="predicted"/>
<feature type="compositionally biased region" description="Basic residues" evidence="1">
    <location>
        <begin position="95"/>
        <end position="116"/>
    </location>
</feature>
<evidence type="ECO:0000256" key="1">
    <source>
        <dbReference type="SAM" id="MobiDB-lite"/>
    </source>
</evidence>
<keyword evidence="2" id="KW-1133">Transmembrane helix</keyword>
<accession>A0A2H4SFF9</accession>
<dbReference type="VEuPathDB" id="FungiDB:A9K55_006985"/>
<feature type="region of interest" description="Disordered" evidence="1">
    <location>
        <begin position="95"/>
        <end position="139"/>
    </location>
</feature>
<gene>
    <name evidence="3" type="ORF">A9K55_006985</name>
</gene>
<evidence type="ECO:0000256" key="2">
    <source>
        <dbReference type="SAM" id="Phobius"/>
    </source>
</evidence>
<protein>
    <submittedName>
        <fullName evidence="3">Uncharacterized protein</fullName>
    </submittedName>
</protein>
<evidence type="ECO:0000313" key="3">
    <source>
        <dbReference type="EMBL" id="ATY61819.1"/>
    </source>
</evidence>
<feature type="transmembrane region" description="Helical" evidence="2">
    <location>
        <begin position="63"/>
        <end position="87"/>
    </location>
</feature>
<dbReference type="AlphaFoldDB" id="A0A2H4SFF9"/>
<dbReference type="EMBL" id="CP023324">
    <property type="protein sequence ID" value="ATY61819.1"/>
    <property type="molecule type" value="Genomic_DNA"/>
</dbReference>
<name>A0A2H4SFF9_CORMI</name>
<dbReference type="Proteomes" id="UP000323067">
    <property type="component" value="Chromosome vii"/>
</dbReference>
<feature type="region of interest" description="Disordered" evidence="1">
    <location>
        <begin position="13"/>
        <end position="43"/>
    </location>
</feature>
<reference evidence="3 4" key="1">
    <citation type="journal article" date="2017" name="BMC Genomics">
        <title>Chromosome level assembly and secondary metabolite potential of the parasitic fungus Cordyceps militaris.</title>
        <authorList>
            <person name="Kramer G.J."/>
            <person name="Nodwell J.R."/>
        </authorList>
    </citation>
    <scope>NUCLEOTIDE SEQUENCE [LARGE SCALE GENOMIC DNA]</scope>
    <source>
        <strain evidence="3 4">ATCC 34164</strain>
    </source>
</reference>
<sequence length="139" mass="14899">MYIPRGVSEVDGLAPTAGGAPTWRRGQPEMVLPGVVDSGGGGDRRRLLERRQFSDDPLQNTNISIGVIIAIVLAAFLAALFAFLWVYRHTIRCSPARKKRRRRPSSASRKSSKASSHHGSDAEAAPEPEPAAEGAEPAA</sequence>
<keyword evidence="2" id="KW-0472">Membrane</keyword>
<keyword evidence="2" id="KW-0812">Transmembrane</keyword>
<organism evidence="3 4">
    <name type="scientific">Cordyceps militaris</name>
    <name type="common">Caterpillar fungus</name>
    <name type="synonym">Clavaria militaris</name>
    <dbReference type="NCBI Taxonomy" id="73501"/>
    <lineage>
        <taxon>Eukaryota</taxon>
        <taxon>Fungi</taxon>
        <taxon>Dikarya</taxon>
        <taxon>Ascomycota</taxon>
        <taxon>Pezizomycotina</taxon>
        <taxon>Sordariomycetes</taxon>
        <taxon>Hypocreomycetidae</taxon>
        <taxon>Hypocreales</taxon>
        <taxon>Cordycipitaceae</taxon>
        <taxon>Cordyceps</taxon>
    </lineage>
</organism>